<dbReference type="HOGENOM" id="CLU_025996_17_2_5"/>
<keyword evidence="3" id="KW-0328">Glycosyltransferase</keyword>
<evidence type="ECO:0000313" key="8">
    <source>
        <dbReference type="EMBL" id="EJF89014.1"/>
    </source>
</evidence>
<dbReference type="AlphaFoldDB" id="J0R0I0"/>
<evidence type="ECO:0000256" key="4">
    <source>
        <dbReference type="ARBA" id="ARBA00022679"/>
    </source>
</evidence>
<dbReference type="eggNOG" id="COG1215">
    <property type="taxonomic scope" value="Bacteria"/>
</dbReference>
<dbReference type="GO" id="GO:0016757">
    <property type="term" value="F:glycosyltransferase activity"/>
    <property type="evidence" value="ECO:0007669"/>
    <property type="project" value="UniProtKB-KW"/>
</dbReference>
<evidence type="ECO:0000256" key="5">
    <source>
        <dbReference type="ARBA" id="ARBA00023136"/>
    </source>
</evidence>
<dbReference type="RefSeq" id="WP_008040028.1">
    <property type="nucleotide sequence ID" value="NZ_JH725147.1"/>
</dbReference>
<dbReference type="PANTHER" id="PTHR43646">
    <property type="entry name" value="GLYCOSYLTRANSFERASE"/>
    <property type="match status" value="1"/>
</dbReference>
<name>J0R0I0_9HYPH</name>
<dbReference type="Pfam" id="PF00535">
    <property type="entry name" value="Glycos_transf_2"/>
    <property type="match status" value="1"/>
</dbReference>
<keyword evidence="5" id="KW-0472">Membrane</keyword>
<feature type="domain" description="Glycosyltransferase 2-like" evidence="7">
    <location>
        <begin position="45"/>
        <end position="177"/>
    </location>
</feature>
<dbReference type="SUPFAM" id="SSF53448">
    <property type="entry name" value="Nucleotide-diphospho-sugar transferases"/>
    <property type="match status" value="1"/>
</dbReference>
<reference evidence="8 9" key="1">
    <citation type="submission" date="2012-03" db="EMBL/GenBank/DDBJ databases">
        <title>The Genome Sequence of Bartonella tamiae Th239.</title>
        <authorList>
            <consortium name="The Broad Institute Genome Sequencing Platform"/>
            <consortium name="The Broad Institute Genome Sequencing Center for Infectious Disease"/>
            <person name="Feldgarden M."/>
            <person name="Kirby J."/>
            <person name="Kosoy M."/>
            <person name="Birtles R."/>
            <person name="Probert W.S."/>
            <person name="Chiaraviglio L."/>
            <person name="Young S.K."/>
            <person name="Zeng Q."/>
            <person name="Gargeya S."/>
            <person name="Fitzgerald M."/>
            <person name="Haas B."/>
            <person name="Abouelleil A."/>
            <person name="Alvarado L."/>
            <person name="Arachchi H.M."/>
            <person name="Berlin A."/>
            <person name="Chapman S.B."/>
            <person name="Gearin G."/>
            <person name="Goldberg J."/>
            <person name="Griggs A."/>
            <person name="Gujja S."/>
            <person name="Hansen M."/>
            <person name="Heiman D."/>
            <person name="Howarth C."/>
            <person name="Larimer J."/>
            <person name="Lui A."/>
            <person name="MacDonald P.J.P."/>
            <person name="McCowen C."/>
            <person name="Montmayeur A."/>
            <person name="Murphy C."/>
            <person name="Neiman D."/>
            <person name="Pearson M."/>
            <person name="Priest M."/>
            <person name="Roberts A."/>
            <person name="Saif S."/>
            <person name="Shea T."/>
            <person name="Sisk P."/>
            <person name="Stolte C."/>
            <person name="Sykes S."/>
            <person name="Wortman J."/>
            <person name="Nusbaum C."/>
            <person name="Birren B."/>
        </authorList>
    </citation>
    <scope>NUCLEOTIDE SEQUENCE [LARGE SCALE GENOMIC DNA]</scope>
    <source>
        <strain evidence="8 9">Th239</strain>
    </source>
</reference>
<protein>
    <recommendedName>
        <fullName evidence="7">Glycosyltransferase 2-like domain-containing protein</fullName>
    </recommendedName>
</protein>
<dbReference type="PATRIC" id="fig|1094558.3.peg.1671"/>
<dbReference type="GO" id="GO:0005886">
    <property type="term" value="C:plasma membrane"/>
    <property type="evidence" value="ECO:0007669"/>
    <property type="project" value="UniProtKB-SubCell"/>
</dbReference>
<evidence type="ECO:0000256" key="1">
    <source>
        <dbReference type="ARBA" id="ARBA00004236"/>
    </source>
</evidence>
<feature type="compositionally biased region" description="Basic and acidic residues" evidence="6">
    <location>
        <begin position="393"/>
        <end position="404"/>
    </location>
</feature>
<dbReference type="InterPro" id="IPR029044">
    <property type="entry name" value="Nucleotide-diphossugar_trans"/>
</dbReference>
<feature type="region of interest" description="Disordered" evidence="6">
    <location>
        <begin position="393"/>
        <end position="418"/>
    </location>
</feature>
<dbReference type="PANTHER" id="PTHR43646:SF2">
    <property type="entry name" value="GLYCOSYLTRANSFERASE 2-LIKE DOMAIN-CONTAINING PROTEIN"/>
    <property type="match status" value="1"/>
</dbReference>
<dbReference type="OrthoDB" id="114108at2"/>
<evidence type="ECO:0000313" key="9">
    <source>
        <dbReference type="Proteomes" id="UP000008952"/>
    </source>
</evidence>
<organism evidence="8 9">
    <name type="scientific">Bartonella tamiae Th239</name>
    <dbReference type="NCBI Taxonomy" id="1094558"/>
    <lineage>
        <taxon>Bacteria</taxon>
        <taxon>Pseudomonadati</taxon>
        <taxon>Pseudomonadota</taxon>
        <taxon>Alphaproteobacteria</taxon>
        <taxon>Hyphomicrobiales</taxon>
        <taxon>Bartonellaceae</taxon>
        <taxon>Bartonella</taxon>
    </lineage>
</organism>
<accession>J0R0I0</accession>
<dbReference type="InterPro" id="IPR001173">
    <property type="entry name" value="Glyco_trans_2-like"/>
</dbReference>
<comment type="caution">
    <text evidence="8">The sequence shown here is derived from an EMBL/GenBank/DDBJ whole genome shotgun (WGS) entry which is preliminary data.</text>
</comment>
<gene>
    <name evidence="8" type="ORF">ME5_01565</name>
</gene>
<keyword evidence="2" id="KW-1003">Cell membrane</keyword>
<evidence type="ECO:0000259" key="7">
    <source>
        <dbReference type="Pfam" id="PF00535"/>
    </source>
</evidence>
<dbReference type="Gene3D" id="3.90.550.10">
    <property type="entry name" value="Spore Coat Polysaccharide Biosynthesis Protein SpsA, Chain A"/>
    <property type="match status" value="1"/>
</dbReference>
<dbReference type="STRING" id="1094558.ME5_01565"/>
<dbReference type="Proteomes" id="UP000008952">
    <property type="component" value="Unassembled WGS sequence"/>
</dbReference>
<keyword evidence="4" id="KW-0808">Transferase</keyword>
<dbReference type="EMBL" id="AIMB01000008">
    <property type="protein sequence ID" value="EJF89014.1"/>
    <property type="molecule type" value="Genomic_DNA"/>
</dbReference>
<comment type="subcellular location">
    <subcellularLocation>
        <location evidence="1">Cell membrane</location>
    </subcellularLocation>
</comment>
<sequence length="418" mass="47497">MLSSEKNFALPETYREILEGAHNRAKLKNWTPSPHRFTCLPDYIIVIPAQNEEKRIINCLDSCAQSMNTARAAGRILLIVNNTNDLTSTLARKWAQNNPFALDILDITLPKKIASAGYARALGFDIAHTLLNPRGVILTTDADSLVDKGWIGGHLHAATLGAALTCGHVIVNNHERAYLPDWLLEKAYLEQEYLNLSRKLQADLDPDPFNPWPHHGDESGANMSIVAFAFDHIGGAPRVTASEDRELVKCIIDKDMPVHYCNKSRVTTSMRLHGRARGGMAETMKHRLNTKDYLCDERIERADMIAYRITTRQALRTAYKNETECLDLLKKLGLNSAQRRQAMHFYTFGAMWHYVEKYSPYLRQHRLCFSEMIAQLPRLRQLSETTASLSDKPHLHMNLKDSKSRHSLQPSPWHYAMA</sequence>
<proteinExistence type="predicted"/>
<evidence type="ECO:0000256" key="3">
    <source>
        <dbReference type="ARBA" id="ARBA00022676"/>
    </source>
</evidence>
<keyword evidence="9" id="KW-1185">Reference proteome</keyword>
<evidence type="ECO:0000256" key="2">
    <source>
        <dbReference type="ARBA" id="ARBA00022475"/>
    </source>
</evidence>
<evidence type="ECO:0000256" key="6">
    <source>
        <dbReference type="SAM" id="MobiDB-lite"/>
    </source>
</evidence>